<evidence type="ECO:0000313" key="2">
    <source>
        <dbReference type="Proteomes" id="UP000054217"/>
    </source>
</evidence>
<dbReference type="Pfam" id="PF18758">
    <property type="entry name" value="KDZ"/>
    <property type="match status" value="1"/>
</dbReference>
<dbReference type="OrthoDB" id="2683015at2759"/>
<reference evidence="1 2" key="1">
    <citation type="submission" date="2014-04" db="EMBL/GenBank/DDBJ databases">
        <authorList>
            <consortium name="DOE Joint Genome Institute"/>
            <person name="Kuo A."/>
            <person name="Kohler A."/>
            <person name="Costa M.D."/>
            <person name="Nagy L.G."/>
            <person name="Floudas D."/>
            <person name="Copeland A."/>
            <person name="Barry K.W."/>
            <person name="Cichocki N."/>
            <person name="Veneault-Fourrey C."/>
            <person name="LaButti K."/>
            <person name="Lindquist E.A."/>
            <person name="Lipzen A."/>
            <person name="Lundell T."/>
            <person name="Morin E."/>
            <person name="Murat C."/>
            <person name="Sun H."/>
            <person name="Tunlid A."/>
            <person name="Henrissat B."/>
            <person name="Grigoriev I.V."/>
            <person name="Hibbett D.S."/>
            <person name="Martin F."/>
            <person name="Nordberg H.P."/>
            <person name="Cantor M.N."/>
            <person name="Hua S.X."/>
        </authorList>
    </citation>
    <scope>NUCLEOTIDE SEQUENCE [LARGE SCALE GENOMIC DNA]</scope>
    <source>
        <strain evidence="1 2">Marx 270</strain>
    </source>
</reference>
<organism evidence="1 2">
    <name type="scientific">Pisolithus tinctorius Marx 270</name>
    <dbReference type="NCBI Taxonomy" id="870435"/>
    <lineage>
        <taxon>Eukaryota</taxon>
        <taxon>Fungi</taxon>
        <taxon>Dikarya</taxon>
        <taxon>Basidiomycota</taxon>
        <taxon>Agaricomycotina</taxon>
        <taxon>Agaricomycetes</taxon>
        <taxon>Agaricomycetidae</taxon>
        <taxon>Boletales</taxon>
        <taxon>Sclerodermatineae</taxon>
        <taxon>Pisolithaceae</taxon>
        <taxon>Pisolithus</taxon>
    </lineage>
</organism>
<accession>A0A0C3KRR7</accession>
<name>A0A0C3KRR7_PISTI</name>
<protein>
    <recommendedName>
        <fullName evidence="3">CxC1-like cysteine cluster associated with KDZ transposases domain-containing protein</fullName>
    </recommendedName>
</protein>
<dbReference type="EMBL" id="KN831948">
    <property type="protein sequence ID" value="KIO12237.1"/>
    <property type="molecule type" value="Genomic_DNA"/>
</dbReference>
<gene>
    <name evidence="1" type="ORF">M404DRAFT_59363</name>
</gene>
<dbReference type="PANTHER" id="PTHR33096:SF1">
    <property type="entry name" value="CXC1-LIKE CYSTEINE CLUSTER ASSOCIATED WITH KDZ TRANSPOSASES DOMAIN-CONTAINING PROTEIN"/>
    <property type="match status" value="1"/>
</dbReference>
<feature type="non-terminal residue" evidence="1">
    <location>
        <position position="1"/>
    </location>
</feature>
<dbReference type="AlphaFoldDB" id="A0A0C3KRR7"/>
<sequence length="245" mass="27721">KTSITVGPTDCYLTSALVCHSLIPCSPITPKVTITVQALDLYHTVCQCCPHLSIQGYIKLLCNIHEVLFHNHHSCQFSTVLDVYLQILALVSNIVHQALQCDQPDWQLKHSCPSCTYKLQDKLAIQFKMLFAQDRNDSLKRVVTRVLDGNLDDTAPLTTSHPMLEGMFHHEQYLTHDFVKKFASEWQTGHSIVAEDGDGNLCAEHWKNMKDSATQKMWSVFDETGVFIAVCWHGFCLLITDMVQS</sequence>
<evidence type="ECO:0000313" key="1">
    <source>
        <dbReference type="EMBL" id="KIO12237.1"/>
    </source>
</evidence>
<reference evidence="2" key="2">
    <citation type="submission" date="2015-01" db="EMBL/GenBank/DDBJ databases">
        <title>Evolutionary Origins and Diversification of the Mycorrhizal Mutualists.</title>
        <authorList>
            <consortium name="DOE Joint Genome Institute"/>
            <consortium name="Mycorrhizal Genomics Consortium"/>
            <person name="Kohler A."/>
            <person name="Kuo A."/>
            <person name="Nagy L.G."/>
            <person name="Floudas D."/>
            <person name="Copeland A."/>
            <person name="Barry K.W."/>
            <person name="Cichocki N."/>
            <person name="Veneault-Fourrey C."/>
            <person name="LaButti K."/>
            <person name="Lindquist E.A."/>
            <person name="Lipzen A."/>
            <person name="Lundell T."/>
            <person name="Morin E."/>
            <person name="Murat C."/>
            <person name="Riley R."/>
            <person name="Ohm R."/>
            <person name="Sun H."/>
            <person name="Tunlid A."/>
            <person name="Henrissat B."/>
            <person name="Grigoriev I.V."/>
            <person name="Hibbett D.S."/>
            <person name="Martin F."/>
        </authorList>
    </citation>
    <scope>NUCLEOTIDE SEQUENCE [LARGE SCALE GENOMIC DNA]</scope>
    <source>
        <strain evidence="2">Marx 270</strain>
    </source>
</reference>
<dbReference type="InParanoid" id="A0A0C3KRR7"/>
<evidence type="ECO:0008006" key="3">
    <source>
        <dbReference type="Google" id="ProtNLM"/>
    </source>
</evidence>
<proteinExistence type="predicted"/>
<dbReference type="HOGENOM" id="CLU_013084_3_3_1"/>
<feature type="non-terminal residue" evidence="1">
    <location>
        <position position="245"/>
    </location>
</feature>
<dbReference type="InterPro" id="IPR040521">
    <property type="entry name" value="KDZ"/>
</dbReference>
<dbReference type="Proteomes" id="UP000054217">
    <property type="component" value="Unassembled WGS sequence"/>
</dbReference>
<keyword evidence="2" id="KW-1185">Reference proteome</keyword>
<dbReference type="PANTHER" id="PTHR33096">
    <property type="entry name" value="CXC2 DOMAIN-CONTAINING PROTEIN"/>
    <property type="match status" value="1"/>
</dbReference>